<evidence type="ECO:0000313" key="1">
    <source>
        <dbReference type="EMBL" id="AKP53878.1"/>
    </source>
</evidence>
<dbReference type="Proteomes" id="UP000036520">
    <property type="component" value="Chromosome"/>
</dbReference>
<keyword evidence="2" id="KW-1185">Reference proteome</keyword>
<dbReference type="AlphaFoldDB" id="A0A0H4PLF9"/>
<dbReference type="OrthoDB" id="839576at2"/>
<sequence>MKERLDSEFISHLADEFLEIAKKFNDYRFEKISQQKISHETFLEMGKKSTQLMKTAREMKLLSTLIVGEETATAILKLEHINNEIKNSITSLIDIQKAFDFIGALGDLGLAIIDKNPAAISDNITFISDLVKEKTS</sequence>
<dbReference type="PATRIC" id="fig|320787.5.peg.4977"/>
<protein>
    <submittedName>
        <fullName evidence="1">Uncharacterized protein</fullName>
    </submittedName>
</protein>
<dbReference type="EMBL" id="CP012040">
    <property type="protein sequence ID" value="AKP53878.1"/>
    <property type="molecule type" value="Genomic_DNA"/>
</dbReference>
<name>A0A0H4PLF9_9BACT</name>
<organism evidence="1 2">
    <name type="scientific">Cyclobacterium amurskyense</name>
    <dbReference type="NCBI Taxonomy" id="320787"/>
    <lineage>
        <taxon>Bacteria</taxon>
        <taxon>Pseudomonadati</taxon>
        <taxon>Bacteroidota</taxon>
        <taxon>Cytophagia</taxon>
        <taxon>Cytophagales</taxon>
        <taxon>Cyclobacteriaceae</taxon>
        <taxon>Cyclobacterium</taxon>
    </lineage>
</organism>
<evidence type="ECO:0000313" key="2">
    <source>
        <dbReference type="Proteomes" id="UP000036520"/>
    </source>
</evidence>
<dbReference type="STRING" id="320787.CA2015_4540"/>
<accession>A0A0H4PLF9</accession>
<dbReference type="KEGG" id="camu:CA2015_4540"/>
<gene>
    <name evidence="1" type="ORF">CA2015_4540</name>
</gene>
<reference evidence="1 2" key="1">
    <citation type="submission" date="2015-07" db="EMBL/GenBank/DDBJ databases">
        <authorList>
            <person name="Kim K.M."/>
        </authorList>
    </citation>
    <scope>NUCLEOTIDE SEQUENCE [LARGE SCALE GENOMIC DNA]</scope>
    <source>
        <strain evidence="1 2">KCTC 12363</strain>
    </source>
</reference>
<dbReference type="RefSeq" id="WP_048643932.1">
    <property type="nucleotide sequence ID" value="NZ_CAXBGM010000086.1"/>
</dbReference>
<proteinExistence type="predicted"/>